<feature type="signal peptide" evidence="12">
    <location>
        <begin position="1"/>
        <end position="28"/>
    </location>
</feature>
<keyword evidence="6 11" id="KW-0798">TonB box</keyword>
<dbReference type="RefSeq" id="WP_257767773.1">
    <property type="nucleotide sequence ID" value="NZ_CP102480.1"/>
</dbReference>
<dbReference type="Gene3D" id="2.40.170.20">
    <property type="entry name" value="TonB-dependent receptor, beta-barrel domain"/>
    <property type="match status" value="1"/>
</dbReference>
<dbReference type="Pfam" id="PF00593">
    <property type="entry name" value="TonB_dep_Rec_b-barrel"/>
    <property type="match status" value="1"/>
</dbReference>
<dbReference type="GO" id="GO:0009279">
    <property type="term" value="C:cell outer membrane"/>
    <property type="evidence" value="ECO:0007669"/>
    <property type="project" value="UniProtKB-SubCell"/>
</dbReference>
<dbReference type="PANTHER" id="PTHR30069">
    <property type="entry name" value="TONB-DEPENDENT OUTER MEMBRANE RECEPTOR"/>
    <property type="match status" value="1"/>
</dbReference>
<dbReference type="SUPFAM" id="SSF56935">
    <property type="entry name" value="Porins"/>
    <property type="match status" value="1"/>
</dbReference>
<evidence type="ECO:0000313" key="16">
    <source>
        <dbReference type="Proteomes" id="UP001060336"/>
    </source>
</evidence>
<dbReference type="Gene3D" id="2.170.130.10">
    <property type="entry name" value="TonB-dependent receptor, plug domain"/>
    <property type="match status" value="1"/>
</dbReference>
<keyword evidence="5 12" id="KW-0732">Signal</keyword>
<dbReference type="InterPro" id="IPR037066">
    <property type="entry name" value="Plug_dom_sf"/>
</dbReference>
<evidence type="ECO:0000313" key="15">
    <source>
        <dbReference type="EMBL" id="UUX49229.1"/>
    </source>
</evidence>
<keyword evidence="9 10" id="KW-0998">Cell outer membrane</keyword>
<dbReference type="InterPro" id="IPR039426">
    <property type="entry name" value="TonB-dep_rcpt-like"/>
</dbReference>
<dbReference type="InterPro" id="IPR012910">
    <property type="entry name" value="Plug_dom"/>
</dbReference>
<dbReference type="InterPro" id="IPR000531">
    <property type="entry name" value="Beta-barrel_TonB"/>
</dbReference>
<comment type="similarity">
    <text evidence="10 11">Belongs to the TonB-dependent receptor family.</text>
</comment>
<proteinExistence type="inferred from homology"/>
<evidence type="ECO:0000256" key="7">
    <source>
        <dbReference type="ARBA" id="ARBA00023136"/>
    </source>
</evidence>
<protein>
    <submittedName>
        <fullName evidence="15">TonB-dependent receptor</fullName>
    </submittedName>
</protein>
<evidence type="ECO:0000256" key="11">
    <source>
        <dbReference type="RuleBase" id="RU003357"/>
    </source>
</evidence>
<dbReference type="GO" id="GO:0044718">
    <property type="term" value="P:siderophore transmembrane transport"/>
    <property type="evidence" value="ECO:0007669"/>
    <property type="project" value="TreeGrafter"/>
</dbReference>
<evidence type="ECO:0000256" key="8">
    <source>
        <dbReference type="ARBA" id="ARBA00023170"/>
    </source>
</evidence>
<keyword evidence="7 10" id="KW-0472">Membrane</keyword>
<dbReference type="PROSITE" id="PS52016">
    <property type="entry name" value="TONB_DEPENDENT_REC_3"/>
    <property type="match status" value="1"/>
</dbReference>
<feature type="domain" description="TonB-dependent receptor-like beta-barrel" evidence="13">
    <location>
        <begin position="226"/>
        <end position="618"/>
    </location>
</feature>
<evidence type="ECO:0000259" key="14">
    <source>
        <dbReference type="Pfam" id="PF07715"/>
    </source>
</evidence>
<dbReference type="AlphaFoldDB" id="A0A9J7AUZ1"/>
<reference evidence="15" key="1">
    <citation type="submission" date="2022-08" db="EMBL/GenBank/DDBJ databases">
        <title>Nisaea acidiphila sp. nov., isolated from a marine algal debris and emended description of the genus Nisaea Urios et al. 2008.</title>
        <authorList>
            <person name="Kwon K."/>
        </authorList>
    </citation>
    <scope>NUCLEOTIDE SEQUENCE</scope>
    <source>
        <strain evidence="15">MEBiC11861</strain>
    </source>
</reference>
<dbReference type="Proteomes" id="UP001060336">
    <property type="component" value="Chromosome"/>
</dbReference>
<evidence type="ECO:0000259" key="13">
    <source>
        <dbReference type="Pfam" id="PF00593"/>
    </source>
</evidence>
<evidence type="ECO:0000256" key="1">
    <source>
        <dbReference type="ARBA" id="ARBA00004571"/>
    </source>
</evidence>
<evidence type="ECO:0000256" key="10">
    <source>
        <dbReference type="PROSITE-ProRule" id="PRU01360"/>
    </source>
</evidence>
<dbReference type="KEGG" id="naci:NUH88_17725"/>
<feature type="chain" id="PRO_5039906060" evidence="12">
    <location>
        <begin position="29"/>
        <end position="649"/>
    </location>
</feature>
<dbReference type="PANTHER" id="PTHR30069:SF29">
    <property type="entry name" value="HEMOGLOBIN AND HEMOGLOBIN-HAPTOGLOBIN-BINDING PROTEIN 1-RELATED"/>
    <property type="match status" value="1"/>
</dbReference>
<keyword evidence="2 10" id="KW-0813">Transport</keyword>
<keyword evidence="16" id="KW-1185">Reference proteome</keyword>
<evidence type="ECO:0000256" key="12">
    <source>
        <dbReference type="SAM" id="SignalP"/>
    </source>
</evidence>
<organism evidence="15 16">
    <name type="scientific">Nisaea acidiphila</name>
    <dbReference type="NCBI Taxonomy" id="1862145"/>
    <lineage>
        <taxon>Bacteria</taxon>
        <taxon>Pseudomonadati</taxon>
        <taxon>Pseudomonadota</taxon>
        <taxon>Alphaproteobacteria</taxon>
        <taxon>Rhodospirillales</taxon>
        <taxon>Thalassobaculaceae</taxon>
        <taxon>Nisaea</taxon>
    </lineage>
</organism>
<dbReference type="InterPro" id="IPR036942">
    <property type="entry name" value="Beta-barrel_TonB_sf"/>
</dbReference>
<dbReference type="EMBL" id="CP102480">
    <property type="protein sequence ID" value="UUX49229.1"/>
    <property type="molecule type" value="Genomic_DNA"/>
</dbReference>
<dbReference type="Pfam" id="PF07715">
    <property type="entry name" value="Plug"/>
    <property type="match status" value="1"/>
</dbReference>
<dbReference type="CDD" id="cd01347">
    <property type="entry name" value="ligand_gated_channel"/>
    <property type="match status" value="1"/>
</dbReference>
<evidence type="ECO:0000256" key="5">
    <source>
        <dbReference type="ARBA" id="ARBA00022729"/>
    </source>
</evidence>
<gene>
    <name evidence="15" type="ORF">NUH88_17725</name>
</gene>
<feature type="domain" description="TonB-dependent receptor plug" evidence="14">
    <location>
        <begin position="57"/>
        <end position="162"/>
    </location>
</feature>
<evidence type="ECO:0000256" key="9">
    <source>
        <dbReference type="ARBA" id="ARBA00023237"/>
    </source>
</evidence>
<keyword evidence="8 15" id="KW-0675">Receptor</keyword>
<dbReference type="GO" id="GO:0015344">
    <property type="term" value="F:siderophore uptake transmembrane transporter activity"/>
    <property type="evidence" value="ECO:0007669"/>
    <property type="project" value="TreeGrafter"/>
</dbReference>
<evidence type="ECO:0000256" key="6">
    <source>
        <dbReference type="ARBA" id="ARBA00023077"/>
    </source>
</evidence>
<accession>A0A9J7AUZ1</accession>
<evidence type="ECO:0000256" key="2">
    <source>
        <dbReference type="ARBA" id="ARBA00022448"/>
    </source>
</evidence>
<evidence type="ECO:0000256" key="3">
    <source>
        <dbReference type="ARBA" id="ARBA00022452"/>
    </source>
</evidence>
<name>A0A9J7AUZ1_9PROT</name>
<keyword evidence="4 10" id="KW-0812">Transmembrane</keyword>
<evidence type="ECO:0000256" key="4">
    <source>
        <dbReference type="ARBA" id="ARBA00022692"/>
    </source>
</evidence>
<keyword evidence="3 10" id="KW-1134">Transmembrane beta strand</keyword>
<sequence>MFKRSSILGALAFGASLTIAFGPSPIHAQNADGKDQSRASATLGEIVVTANRREQDISDVQASVEVISQEDLQRYSGATVIEALRDAVGVDARSSGANSDVTIRGQIPNAGTSVLILVDGLPRTAKYGVDNLNLIGVETVERIEVIRGPMSALYGANAAGGVINIITKNPEGTGGDVRVTAGSSLSEDGDGRETLNSGATAFHETGDFSHRVSVDMRHARPFTFDDEIDDALNGIKHYGLAYRGRWQATETDELTLNLEGFKQDDRSTGISGGSTYTRREEETRFFSALSYAGEVGPGYLTAETSYGHTDGSANRAVTVESTDYEEMIAQGRYFLALDDSFGGTHSLLAGSGFTREEIEIDIYSRTGERDSTHVFLQDEWIPADWVSVVAGLRVDHFSDFGTHAVPRVTVGSRGSGLIWRLGYGQAYRAPSVIEQYSEFTRGRFLIRGSEDVEAEESTSYEAALGWRAGRGKIEAIYHYSDIANLIEAVSTSETTAGGLSIIEYQNIAEATIQGIEIAGDYLVFDSLSLSGSYAYLDAEDGDGNRLEDRARHTFKASATYREGPWSATVRGRTMLQYYAPDPNVRGSSPFNSDYATLDLNFGYQVSDRWRVSFGVDNVFDEQVPVNYASNGAIEDPAGRYVYLTTNFSF</sequence>
<comment type="subcellular location">
    <subcellularLocation>
        <location evidence="1 10">Cell outer membrane</location>
        <topology evidence="1 10">Multi-pass membrane protein</topology>
    </subcellularLocation>
</comment>